<dbReference type="Proteomes" id="UP001307839">
    <property type="component" value="Unassembled WGS sequence"/>
</dbReference>
<evidence type="ECO:0000313" key="6">
    <source>
        <dbReference type="EMBL" id="MEE1865384.1"/>
    </source>
</evidence>
<dbReference type="RefSeq" id="WP_330078801.1">
    <property type="nucleotide sequence ID" value="NZ_JAZDCU010000002.1"/>
</dbReference>
<dbReference type="SUPFAM" id="SSF46785">
    <property type="entry name" value="Winged helix' DNA-binding domain"/>
    <property type="match status" value="1"/>
</dbReference>
<dbReference type="InterPro" id="IPR000847">
    <property type="entry name" value="LysR_HTH_N"/>
</dbReference>
<dbReference type="InterPro" id="IPR058163">
    <property type="entry name" value="LysR-type_TF_proteobact-type"/>
</dbReference>
<comment type="similarity">
    <text evidence="1">Belongs to the LysR transcriptional regulatory family.</text>
</comment>
<gene>
    <name evidence="6" type="ORF">V0R53_03135</name>
</gene>
<dbReference type="InterPro" id="IPR005119">
    <property type="entry name" value="LysR_subst-bd"/>
</dbReference>
<dbReference type="Pfam" id="PF00126">
    <property type="entry name" value="HTH_1"/>
    <property type="match status" value="1"/>
</dbReference>
<dbReference type="SUPFAM" id="SSF53850">
    <property type="entry name" value="Periplasmic binding protein-like II"/>
    <property type="match status" value="1"/>
</dbReference>
<evidence type="ECO:0000256" key="2">
    <source>
        <dbReference type="ARBA" id="ARBA00023015"/>
    </source>
</evidence>
<dbReference type="AlphaFoldDB" id="A0AB35WTE8"/>
<evidence type="ECO:0000256" key="4">
    <source>
        <dbReference type="ARBA" id="ARBA00023163"/>
    </source>
</evidence>
<dbReference type="PROSITE" id="PS50931">
    <property type="entry name" value="HTH_LYSR"/>
    <property type="match status" value="1"/>
</dbReference>
<keyword evidence="2" id="KW-0805">Transcription regulation</keyword>
<dbReference type="EMBL" id="JAZDQP010000002">
    <property type="protein sequence ID" value="MEE1865384.1"/>
    <property type="molecule type" value="Genomic_DNA"/>
</dbReference>
<keyword evidence="3" id="KW-0238">DNA-binding</keyword>
<keyword evidence="4" id="KW-0804">Transcription</keyword>
<dbReference type="GO" id="GO:0043565">
    <property type="term" value="F:sequence-specific DNA binding"/>
    <property type="evidence" value="ECO:0007669"/>
    <property type="project" value="TreeGrafter"/>
</dbReference>
<dbReference type="FunFam" id="1.10.10.10:FF:000001">
    <property type="entry name" value="LysR family transcriptional regulator"/>
    <property type="match status" value="1"/>
</dbReference>
<feature type="domain" description="HTH lysR-type" evidence="5">
    <location>
        <begin position="3"/>
        <end position="60"/>
    </location>
</feature>
<keyword evidence="7" id="KW-1185">Reference proteome</keyword>
<dbReference type="InterPro" id="IPR036388">
    <property type="entry name" value="WH-like_DNA-bd_sf"/>
</dbReference>
<dbReference type="Pfam" id="PF03466">
    <property type="entry name" value="LysR_substrate"/>
    <property type="match status" value="1"/>
</dbReference>
<comment type="caution">
    <text evidence="6">The sequence shown here is derived from an EMBL/GenBank/DDBJ whole genome shotgun (WGS) entry which is preliminary data.</text>
</comment>
<evidence type="ECO:0000313" key="7">
    <source>
        <dbReference type="Proteomes" id="UP001307839"/>
    </source>
</evidence>
<accession>A0AB35WTE8</accession>
<evidence type="ECO:0000256" key="3">
    <source>
        <dbReference type="ARBA" id="ARBA00023125"/>
    </source>
</evidence>
<sequence length="304" mass="33842">MLDRLRSMEVFVAVANSGSFAAASAQLGMSAQMVARHVQALEERLNIRLIHRTTRRQSLTEFGRLYHERCTVLLAAIDATDALATELHDEPSGQLRISAPHQFGSLSLVRFVSDFMTRYPKVEVDLNLGDRVVHIIEEGFEAVFRIGDPGIGESSSLVVRPLRRYQMVACASAAYLEANGVPEHPFDLREHQCLSYVFWDRVAYDAWTFTKNGEEYRVPINGRLKVNDATAQLNAALNGMGILLAAEDLVADSLANGRLIQVLPGFEAPSKAMNLIYPADRQRSIKLRRFLDEAVEAFGGHRAD</sequence>
<dbReference type="GO" id="GO:0003700">
    <property type="term" value="F:DNA-binding transcription factor activity"/>
    <property type="evidence" value="ECO:0007669"/>
    <property type="project" value="InterPro"/>
</dbReference>
<evidence type="ECO:0000259" key="5">
    <source>
        <dbReference type="PROSITE" id="PS50931"/>
    </source>
</evidence>
<dbReference type="GO" id="GO:0006351">
    <property type="term" value="P:DNA-templated transcription"/>
    <property type="evidence" value="ECO:0007669"/>
    <property type="project" value="TreeGrafter"/>
</dbReference>
<protein>
    <submittedName>
        <fullName evidence="6">LysR family transcriptional regulator</fullName>
    </submittedName>
</protein>
<dbReference type="PANTHER" id="PTHR30537">
    <property type="entry name" value="HTH-TYPE TRANSCRIPTIONAL REGULATOR"/>
    <property type="match status" value="1"/>
</dbReference>
<dbReference type="PANTHER" id="PTHR30537:SF5">
    <property type="entry name" value="HTH-TYPE TRANSCRIPTIONAL ACTIVATOR TTDR-RELATED"/>
    <property type="match status" value="1"/>
</dbReference>
<dbReference type="InterPro" id="IPR036390">
    <property type="entry name" value="WH_DNA-bd_sf"/>
</dbReference>
<dbReference type="Gene3D" id="1.10.10.10">
    <property type="entry name" value="Winged helix-like DNA-binding domain superfamily/Winged helix DNA-binding domain"/>
    <property type="match status" value="1"/>
</dbReference>
<proteinExistence type="inferred from homology"/>
<dbReference type="Gene3D" id="3.40.190.290">
    <property type="match status" value="1"/>
</dbReference>
<name>A0AB35WTE8_9PSED</name>
<organism evidence="6 7">
    <name type="scientific">Pseudomonas auratipiscis</name>
    <dbReference type="NCBI Taxonomy" id="3115853"/>
    <lineage>
        <taxon>Bacteria</taxon>
        <taxon>Pseudomonadati</taxon>
        <taxon>Pseudomonadota</taxon>
        <taxon>Gammaproteobacteria</taxon>
        <taxon>Pseudomonadales</taxon>
        <taxon>Pseudomonadaceae</taxon>
        <taxon>Pseudomonas</taxon>
    </lineage>
</organism>
<reference evidence="6 7" key="1">
    <citation type="submission" date="2024-01" db="EMBL/GenBank/DDBJ databases">
        <title>Unpublished Manusciprt.</title>
        <authorList>
            <person name="Duman M."/>
            <person name="Valdes E.G."/>
            <person name="Ajmi N."/>
            <person name="Altun S."/>
            <person name="Saticioglu I.B."/>
        </authorList>
    </citation>
    <scope>NUCLEOTIDE SEQUENCE [LARGE SCALE GENOMIC DNA]</scope>
    <source>
        <strain evidence="6 7">120P</strain>
    </source>
</reference>
<evidence type="ECO:0000256" key="1">
    <source>
        <dbReference type="ARBA" id="ARBA00009437"/>
    </source>
</evidence>